<protein>
    <submittedName>
        <fullName evidence="1">Uncharacterized protein</fullName>
    </submittedName>
</protein>
<reference evidence="1" key="1">
    <citation type="submission" date="2019-08" db="EMBL/GenBank/DDBJ databases">
        <authorList>
            <person name="Kucharzyk K."/>
            <person name="Murdoch R.W."/>
            <person name="Higgins S."/>
            <person name="Loffler F."/>
        </authorList>
    </citation>
    <scope>NUCLEOTIDE SEQUENCE</scope>
</reference>
<gene>
    <name evidence="1" type="ORF">SDC9_49866</name>
</gene>
<comment type="caution">
    <text evidence="1">The sequence shown here is derived from an EMBL/GenBank/DDBJ whole genome shotgun (WGS) entry which is preliminary data.</text>
</comment>
<organism evidence="1">
    <name type="scientific">bioreactor metagenome</name>
    <dbReference type="NCBI Taxonomy" id="1076179"/>
    <lineage>
        <taxon>unclassified sequences</taxon>
        <taxon>metagenomes</taxon>
        <taxon>ecological metagenomes</taxon>
    </lineage>
</organism>
<evidence type="ECO:0000313" key="1">
    <source>
        <dbReference type="EMBL" id="MPM03599.1"/>
    </source>
</evidence>
<name>A0A644WJ15_9ZZZZ</name>
<proteinExistence type="predicted"/>
<dbReference type="EMBL" id="VSSQ01000967">
    <property type="protein sequence ID" value="MPM03599.1"/>
    <property type="molecule type" value="Genomic_DNA"/>
</dbReference>
<sequence>MLIHCISAGDKGDDAARPHLVEGFCKKVIVNGKAELVVSPVIDLILPEGDVAHGDIVKVPPVGGFKACYGNVGIRVKLFCDFSGDAVQLHAVEP</sequence>
<dbReference type="AlphaFoldDB" id="A0A644WJ15"/>
<accession>A0A644WJ15</accession>